<name>A0A1E7LWC7_9ACTN</name>
<proteinExistence type="predicted"/>
<sequence>MTTISLATGQRSLGEPDISYPLWPPLTHGCPRTSSDAMSYPLEVDYDYTRVTSDFVTGQGRPRSGLDRWAPLLPPLAAPGLGEGGTPLIAIGDGVYVKDESRNPTWSHKDRLNRITVSAAVAVGAPGVVVASSGNHGASAAAYAARAGLRCVVLGSSELPPAVASFLSAYGAVVLPVETARRWPLTERIVEEFGFHPVSNLTPFHTGHAFGAEGYKTVAYEIAADIVDPGAVFVPTGYGELLFGIWKGFTELHRLGLLSRVPRLFSCEPAAGGPLAAALRQGLPATRVEVADTEAYGIACPVNSYRGVRAITGSGGRALTVDDEAMHRAQAELAGRGLWVELSSAAGLAGLRTLPDDETIEGPVVCVTTSSGFKDTRVGDHRLTPVDPSWESVRARLRAEGIRS</sequence>
<dbReference type="Proteomes" id="UP000175971">
    <property type="component" value="Unassembled WGS sequence"/>
</dbReference>
<comment type="cofactor">
    <cofactor evidence="1">
        <name>pyridoxal 5'-phosphate</name>
        <dbReference type="ChEBI" id="CHEBI:597326"/>
    </cofactor>
</comment>
<reference evidence="5 6" key="1">
    <citation type="journal article" date="2016" name="Front. Microbiol.">
        <title>Comparative Genomics Analysis of Streptomyces Species Reveals Their Adaptation to the Marine Environment and Their Diversity at the Genomic Level.</title>
        <authorList>
            <person name="Tian X."/>
            <person name="Zhang Z."/>
            <person name="Yang T."/>
            <person name="Chen M."/>
            <person name="Li J."/>
            <person name="Chen F."/>
            <person name="Yang J."/>
            <person name="Li W."/>
            <person name="Zhang B."/>
            <person name="Zhang Z."/>
            <person name="Wu J."/>
            <person name="Zhang C."/>
            <person name="Long L."/>
            <person name="Xiao J."/>
        </authorList>
    </citation>
    <scope>NUCLEOTIDE SEQUENCE [LARGE SCALE GENOMIC DNA]</scope>
    <source>
        <strain evidence="5 6">SCSIO M10372</strain>
    </source>
</reference>
<dbReference type="PANTHER" id="PTHR48078:SF6">
    <property type="entry name" value="L-THREONINE DEHYDRATASE CATABOLIC TDCB"/>
    <property type="match status" value="1"/>
</dbReference>
<evidence type="ECO:0000256" key="2">
    <source>
        <dbReference type="ARBA" id="ARBA00022898"/>
    </source>
</evidence>
<evidence type="ECO:0000313" key="5">
    <source>
        <dbReference type="EMBL" id="OEV20542.1"/>
    </source>
</evidence>
<feature type="domain" description="Tryptophan synthase beta chain-like PALP" evidence="4">
    <location>
        <begin position="82"/>
        <end position="368"/>
    </location>
</feature>
<gene>
    <name evidence="5" type="ORF">AN221_09760</name>
</gene>
<keyword evidence="3" id="KW-0456">Lyase</keyword>
<dbReference type="GO" id="GO:0006567">
    <property type="term" value="P:L-threonine catabolic process"/>
    <property type="evidence" value="ECO:0007669"/>
    <property type="project" value="TreeGrafter"/>
</dbReference>
<dbReference type="RefSeq" id="WP_070200653.1">
    <property type="nucleotide sequence ID" value="NZ_LJGZ01000021.1"/>
</dbReference>
<dbReference type="GO" id="GO:0009097">
    <property type="term" value="P:isoleucine biosynthetic process"/>
    <property type="evidence" value="ECO:0007669"/>
    <property type="project" value="TreeGrafter"/>
</dbReference>
<organism evidence="5 6">
    <name type="scientific">Streptomyces nanshensis</name>
    <dbReference type="NCBI Taxonomy" id="518642"/>
    <lineage>
        <taxon>Bacteria</taxon>
        <taxon>Bacillati</taxon>
        <taxon>Actinomycetota</taxon>
        <taxon>Actinomycetes</taxon>
        <taxon>Kitasatosporales</taxon>
        <taxon>Streptomycetaceae</taxon>
        <taxon>Streptomyces</taxon>
    </lineage>
</organism>
<keyword evidence="2" id="KW-0663">Pyridoxal phosphate</keyword>
<protein>
    <submittedName>
        <fullName evidence="5">Threonine synthase</fullName>
    </submittedName>
</protein>
<dbReference type="InterPro" id="IPR050147">
    <property type="entry name" value="Ser/Thr_Dehydratase"/>
</dbReference>
<dbReference type="Gene3D" id="3.40.50.1100">
    <property type="match status" value="2"/>
</dbReference>
<comment type="caution">
    <text evidence="5">The sequence shown here is derived from an EMBL/GenBank/DDBJ whole genome shotgun (WGS) entry which is preliminary data.</text>
</comment>
<dbReference type="GO" id="GO:0006565">
    <property type="term" value="P:L-serine catabolic process"/>
    <property type="evidence" value="ECO:0007669"/>
    <property type="project" value="TreeGrafter"/>
</dbReference>
<evidence type="ECO:0000256" key="3">
    <source>
        <dbReference type="ARBA" id="ARBA00023239"/>
    </source>
</evidence>
<evidence type="ECO:0000256" key="1">
    <source>
        <dbReference type="ARBA" id="ARBA00001933"/>
    </source>
</evidence>
<dbReference type="SUPFAM" id="SSF53686">
    <property type="entry name" value="Tryptophan synthase beta subunit-like PLP-dependent enzymes"/>
    <property type="match status" value="1"/>
</dbReference>
<keyword evidence="6" id="KW-1185">Reference proteome</keyword>
<dbReference type="OrthoDB" id="9778118at2"/>
<accession>A0A1E7LWC7</accession>
<dbReference type="Pfam" id="PF00291">
    <property type="entry name" value="PALP"/>
    <property type="match status" value="1"/>
</dbReference>
<dbReference type="GO" id="GO:0004794">
    <property type="term" value="F:threonine deaminase activity"/>
    <property type="evidence" value="ECO:0007669"/>
    <property type="project" value="TreeGrafter"/>
</dbReference>
<dbReference type="InterPro" id="IPR001926">
    <property type="entry name" value="TrpB-like_PALP"/>
</dbReference>
<dbReference type="EMBL" id="LJGZ01000021">
    <property type="protein sequence ID" value="OEV20542.1"/>
    <property type="molecule type" value="Genomic_DNA"/>
</dbReference>
<dbReference type="InterPro" id="IPR036052">
    <property type="entry name" value="TrpB-like_PALP_sf"/>
</dbReference>
<dbReference type="AlphaFoldDB" id="A0A1E7LWC7"/>
<dbReference type="PATRIC" id="fig|518642.7.peg.9057"/>
<evidence type="ECO:0000313" key="6">
    <source>
        <dbReference type="Proteomes" id="UP000175971"/>
    </source>
</evidence>
<dbReference type="GO" id="GO:0003941">
    <property type="term" value="F:L-serine ammonia-lyase activity"/>
    <property type="evidence" value="ECO:0007669"/>
    <property type="project" value="TreeGrafter"/>
</dbReference>
<dbReference type="PANTHER" id="PTHR48078">
    <property type="entry name" value="THREONINE DEHYDRATASE, MITOCHONDRIAL-RELATED"/>
    <property type="match status" value="1"/>
</dbReference>
<evidence type="ECO:0000259" key="4">
    <source>
        <dbReference type="Pfam" id="PF00291"/>
    </source>
</evidence>